<dbReference type="AlphaFoldDB" id="A0A8G1VH45"/>
<evidence type="ECO:0000256" key="1">
    <source>
        <dbReference type="SAM" id="MobiDB-lite"/>
    </source>
</evidence>
<gene>
    <name evidence="2" type="ORF">BO85DRAFT_217682</name>
</gene>
<dbReference type="RefSeq" id="XP_025509784.1">
    <property type="nucleotide sequence ID" value="XM_025654658.1"/>
</dbReference>
<protein>
    <submittedName>
        <fullName evidence="2">Uncharacterized protein</fullName>
    </submittedName>
</protein>
<organism evidence="2 3">
    <name type="scientific">Aspergillus piperis CBS 112811</name>
    <dbReference type="NCBI Taxonomy" id="1448313"/>
    <lineage>
        <taxon>Eukaryota</taxon>
        <taxon>Fungi</taxon>
        <taxon>Dikarya</taxon>
        <taxon>Ascomycota</taxon>
        <taxon>Pezizomycotina</taxon>
        <taxon>Eurotiomycetes</taxon>
        <taxon>Eurotiomycetidae</taxon>
        <taxon>Eurotiales</taxon>
        <taxon>Aspergillaceae</taxon>
        <taxon>Aspergillus</taxon>
        <taxon>Aspergillus subgen. Circumdati</taxon>
    </lineage>
</organism>
<dbReference type="GeneID" id="37158060"/>
<feature type="compositionally biased region" description="Basic residues" evidence="1">
    <location>
        <begin position="46"/>
        <end position="55"/>
    </location>
</feature>
<dbReference type="EMBL" id="KZ825092">
    <property type="protein sequence ID" value="RAH51862.1"/>
    <property type="molecule type" value="Genomic_DNA"/>
</dbReference>
<keyword evidence="3" id="KW-1185">Reference proteome</keyword>
<evidence type="ECO:0000313" key="3">
    <source>
        <dbReference type="Proteomes" id="UP000249526"/>
    </source>
</evidence>
<sequence length="63" mass="6946">MSSSRHSDTTGLGWVDGTGLGHPLHSNQHTPKLDWPRLGGWDGPGKPRHTTRHSRPNTQTRLA</sequence>
<proteinExistence type="predicted"/>
<name>A0A8G1VH45_9EURO</name>
<reference evidence="2 3" key="1">
    <citation type="submission" date="2018-02" db="EMBL/GenBank/DDBJ databases">
        <title>The genomes of Aspergillus section Nigri reveals drivers in fungal speciation.</title>
        <authorList>
            <consortium name="DOE Joint Genome Institute"/>
            <person name="Vesth T.C."/>
            <person name="Nybo J."/>
            <person name="Theobald S."/>
            <person name="Brandl J."/>
            <person name="Frisvad J.C."/>
            <person name="Nielsen K.F."/>
            <person name="Lyhne E.K."/>
            <person name="Kogle M.E."/>
            <person name="Kuo A."/>
            <person name="Riley R."/>
            <person name="Clum A."/>
            <person name="Nolan M."/>
            <person name="Lipzen A."/>
            <person name="Salamov A."/>
            <person name="Henrissat B."/>
            <person name="Wiebenga A."/>
            <person name="De vries R.P."/>
            <person name="Grigoriev I.V."/>
            <person name="Mortensen U.H."/>
            <person name="Andersen M.R."/>
            <person name="Baker S.E."/>
        </authorList>
    </citation>
    <scope>NUCLEOTIDE SEQUENCE [LARGE SCALE GENOMIC DNA]</scope>
    <source>
        <strain evidence="2 3">CBS 112811</strain>
    </source>
</reference>
<dbReference type="Proteomes" id="UP000249526">
    <property type="component" value="Unassembled WGS sequence"/>
</dbReference>
<feature type="region of interest" description="Disordered" evidence="1">
    <location>
        <begin position="1"/>
        <end position="63"/>
    </location>
</feature>
<evidence type="ECO:0000313" key="2">
    <source>
        <dbReference type="EMBL" id="RAH51862.1"/>
    </source>
</evidence>
<accession>A0A8G1VH45</accession>